<evidence type="ECO:0000313" key="2">
    <source>
        <dbReference type="Proteomes" id="UP000546244"/>
    </source>
</evidence>
<gene>
    <name evidence="1" type="ORF">HBP98_12000</name>
</gene>
<protein>
    <submittedName>
        <fullName evidence="1">Uncharacterized protein</fullName>
    </submittedName>
</protein>
<evidence type="ECO:0000313" key="1">
    <source>
        <dbReference type="EMBL" id="MBC2372726.1"/>
    </source>
</evidence>
<name>A0A7X1A917_9LIST</name>
<dbReference type="AlphaFoldDB" id="A0A7X1A917"/>
<dbReference type="EMBL" id="JAARMV010000002">
    <property type="protein sequence ID" value="MBC2372726.1"/>
    <property type="molecule type" value="Genomic_DNA"/>
</dbReference>
<organism evidence="1 2">
    <name type="scientific">Listeria booriae</name>
    <dbReference type="NCBI Taxonomy" id="1552123"/>
    <lineage>
        <taxon>Bacteria</taxon>
        <taxon>Bacillati</taxon>
        <taxon>Bacillota</taxon>
        <taxon>Bacilli</taxon>
        <taxon>Bacillales</taxon>
        <taxon>Listeriaceae</taxon>
        <taxon>Listeria</taxon>
    </lineage>
</organism>
<dbReference type="Proteomes" id="UP000546244">
    <property type="component" value="Unassembled WGS sequence"/>
</dbReference>
<accession>A0A7X1A917</accession>
<reference evidence="1 2" key="1">
    <citation type="submission" date="2020-03" db="EMBL/GenBank/DDBJ databases">
        <title>Soil Listeria distribution.</title>
        <authorList>
            <person name="Liao J."/>
            <person name="Wiedmann M."/>
        </authorList>
    </citation>
    <scope>NUCLEOTIDE SEQUENCE [LARGE SCALE GENOMIC DNA]</scope>
    <source>
        <strain evidence="1 2">FSL L7-1850</strain>
    </source>
</reference>
<dbReference type="RefSeq" id="WP_185619298.1">
    <property type="nucleotide sequence ID" value="NZ_JAARMV010000002.1"/>
</dbReference>
<sequence length="68" mass="7842">MQSLSEDYGIAKATIYTWIKKKQTKEVKQNYPELVVEHTEMQKNPAIAGIDSPIDSDIAYLNRRVFLL</sequence>
<proteinExistence type="predicted"/>
<comment type="caution">
    <text evidence="1">The sequence shown here is derived from an EMBL/GenBank/DDBJ whole genome shotgun (WGS) entry which is preliminary data.</text>
</comment>